<sequence length="254" mass="29949">MGSSSEDFSVVVLASDLAVDARPFLFHQEEQHQEEENWHDCSQYLSPDEDFSDLEQLQFITLQGSDKNGNRIIRIVGKYYPATVVSAERLKRYVFHKIFSELPDGPFCIVYMHTTVQKEDNSPGMTILRWIYEELPDDFKDRLETMYFIHPGLRSRLVIATLGRFFLSGGLYWKIKYVSRLQYLWDDMKKGEIEIPEFVQKHDDILENRPLTDYGIEPDPFHLTGTGMPSVTYSFGKYEERWAERDHISEYEYR</sequence>
<protein>
    <submittedName>
        <fullName evidence="1">Uncharacterized protein</fullName>
    </submittedName>
</protein>
<keyword evidence="2" id="KW-1185">Reference proteome</keyword>
<comment type="caution">
    <text evidence="1">The sequence shown here is derived from an EMBL/GenBank/DDBJ whole genome shotgun (WGS) entry which is preliminary data.</text>
</comment>
<evidence type="ECO:0000313" key="2">
    <source>
        <dbReference type="Proteomes" id="UP001177021"/>
    </source>
</evidence>
<evidence type="ECO:0000313" key="1">
    <source>
        <dbReference type="EMBL" id="CAJ2671637.1"/>
    </source>
</evidence>
<name>A0ACB0LT87_TRIPR</name>
<dbReference type="Proteomes" id="UP001177021">
    <property type="component" value="Unassembled WGS sequence"/>
</dbReference>
<dbReference type="EMBL" id="CASHSV030000615">
    <property type="protein sequence ID" value="CAJ2671637.1"/>
    <property type="molecule type" value="Genomic_DNA"/>
</dbReference>
<reference evidence="1" key="1">
    <citation type="submission" date="2023-10" db="EMBL/GenBank/DDBJ databases">
        <authorList>
            <person name="Rodriguez Cubillos JULIANA M."/>
            <person name="De Vega J."/>
        </authorList>
    </citation>
    <scope>NUCLEOTIDE SEQUENCE</scope>
</reference>
<proteinExistence type="predicted"/>
<accession>A0ACB0LT87</accession>
<gene>
    <name evidence="1" type="ORF">MILVUS5_LOCUS35433</name>
</gene>
<organism evidence="1 2">
    <name type="scientific">Trifolium pratense</name>
    <name type="common">Red clover</name>
    <dbReference type="NCBI Taxonomy" id="57577"/>
    <lineage>
        <taxon>Eukaryota</taxon>
        <taxon>Viridiplantae</taxon>
        <taxon>Streptophyta</taxon>
        <taxon>Embryophyta</taxon>
        <taxon>Tracheophyta</taxon>
        <taxon>Spermatophyta</taxon>
        <taxon>Magnoliopsida</taxon>
        <taxon>eudicotyledons</taxon>
        <taxon>Gunneridae</taxon>
        <taxon>Pentapetalae</taxon>
        <taxon>rosids</taxon>
        <taxon>fabids</taxon>
        <taxon>Fabales</taxon>
        <taxon>Fabaceae</taxon>
        <taxon>Papilionoideae</taxon>
        <taxon>50 kb inversion clade</taxon>
        <taxon>NPAAA clade</taxon>
        <taxon>Hologalegina</taxon>
        <taxon>IRL clade</taxon>
        <taxon>Trifolieae</taxon>
        <taxon>Trifolium</taxon>
    </lineage>
</organism>